<sequence length="127" mass="14338">KRLEWSLAGSGTSLKRFGYSHILYEEVSTTGHFSCHSNRSCRKRVRYSTSHSKSMLNAHTFSLSTPSKERKVQGRGDKRRTYDVPLQTCWHAVDSAHEGAAPLFLESAFPLMLIGTVQKCHQQSVLL</sequence>
<dbReference type="EMBL" id="LK028728">
    <property type="protein sequence ID" value="CDS25120.1"/>
    <property type="molecule type" value="Genomic_DNA"/>
</dbReference>
<protein>
    <submittedName>
        <fullName evidence="3">Ig-like domain-containing protein</fullName>
    </submittedName>
</protein>
<evidence type="ECO:0000313" key="2">
    <source>
        <dbReference type="Proteomes" id="UP000492820"/>
    </source>
</evidence>
<evidence type="ECO:0000313" key="3">
    <source>
        <dbReference type="WBParaSite" id="EgrG_000934500"/>
    </source>
</evidence>
<dbReference type="AlphaFoldDB" id="A0A068X513"/>
<dbReference type="Proteomes" id="UP000492820">
    <property type="component" value="Unassembled WGS sequence"/>
</dbReference>
<organism evidence="1">
    <name type="scientific">Echinococcus granulosus</name>
    <name type="common">Hydatid tapeworm</name>
    <dbReference type="NCBI Taxonomy" id="6210"/>
    <lineage>
        <taxon>Eukaryota</taxon>
        <taxon>Metazoa</taxon>
        <taxon>Spiralia</taxon>
        <taxon>Lophotrochozoa</taxon>
        <taxon>Platyhelminthes</taxon>
        <taxon>Cestoda</taxon>
        <taxon>Eucestoda</taxon>
        <taxon>Cyclophyllidea</taxon>
        <taxon>Taeniidae</taxon>
        <taxon>Echinococcus</taxon>
        <taxon>Echinococcus granulosus group</taxon>
    </lineage>
</organism>
<evidence type="ECO:0000313" key="1">
    <source>
        <dbReference type="EMBL" id="CDS25120.1"/>
    </source>
</evidence>
<feature type="non-terminal residue" evidence="1">
    <location>
        <position position="1"/>
    </location>
</feature>
<accession>A0A068X513</accession>
<name>A0A068X513_ECHGR</name>
<reference evidence="3" key="3">
    <citation type="submission" date="2020-10" db="UniProtKB">
        <authorList>
            <consortium name="WormBaseParasite"/>
        </authorList>
    </citation>
    <scope>IDENTIFICATION</scope>
</reference>
<reference evidence="1 2" key="1">
    <citation type="journal article" date="2013" name="Nature">
        <title>The genomes of four tapeworm species reveal adaptations to parasitism.</title>
        <authorList>
            <person name="Tsai I.J."/>
            <person name="Zarowiecki M."/>
            <person name="Holroyd N."/>
            <person name="Garciarrubio A."/>
            <person name="Sanchez-Flores A."/>
            <person name="Brooks K.L."/>
            <person name="Tracey A."/>
            <person name="Bobes R.J."/>
            <person name="Fragoso G."/>
            <person name="Sciutto E."/>
            <person name="Aslett M."/>
            <person name="Beasley H."/>
            <person name="Bennett H.M."/>
            <person name="Cai J."/>
            <person name="Camicia F."/>
            <person name="Clark R."/>
            <person name="Cucher M."/>
            <person name="De Silva N."/>
            <person name="Day T.A."/>
            <person name="Deplazes P."/>
            <person name="Estrada K."/>
            <person name="Fernandez C."/>
            <person name="Holland P.W."/>
            <person name="Hou J."/>
            <person name="Hu S."/>
            <person name="Huckvale T."/>
            <person name="Hung S.S."/>
            <person name="Kamenetzky L."/>
            <person name="Keane J.A."/>
            <person name="Kiss F."/>
            <person name="Koziol U."/>
            <person name="Lambert O."/>
            <person name="Liu K."/>
            <person name="Luo X."/>
            <person name="Luo Y."/>
            <person name="Macchiaroli N."/>
            <person name="Nichol S."/>
            <person name="Paps J."/>
            <person name="Parkinson J."/>
            <person name="Pouchkina-Stantcheva N."/>
            <person name="Riddiford N."/>
            <person name="Rosenzvit M."/>
            <person name="Salinas G."/>
            <person name="Wasmuth J.D."/>
            <person name="Zamanian M."/>
            <person name="Zheng Y."/>
            <person name="Cai X."/>
            <person name="Soberon X."/>
            <person name="Olson P.D."/>
            <person name="Laclette J.P."/>
            <person name="Brehm K."/>
            <person name="Berriman M."/>
            <person name="Garciarrubio A."/>
            <person name="Bobes R.J."/>
            <person name="Fragoso G."/>
            <person name="Sanchez-Flores A."/>
            <person name="Estrada K."/>
            <person name="Cevallos M.A."/>
            <person name="Morett E."/>
            <person name="Gonzalez V."/>
            <person name="Portillo T."/>
            <person name="Ochoa-Leyva A."/>
            <person name="Jose M.V."/>
            <person name="Sciutto E."/>
            <person name="Landa A."/>
            <person name="Jimenez L."/>
            <person name="Valdes V."/>
            <person name="Carrero J.C."/>
            <person name="Larralde C."/>
            <person name="Morales-Montor J."/>
            <person name="Limon-Lason J."/>
            <person name="Soberon X."/>
            <person name="Laclette J.P."/>
        </authorList>
    </citation>
    <scope>NUCLEOTIDE SEQUENCE [LARGE SCALE GENOMIC DNA]</scope>
</reference>
<gene>
    <name evidence="1" type="ORF">EgrG_000934500</name>
</gene>
<reference evidence="1" key="2">
    <citation type="submission" date="2014-06" db="EMBL/GenBank/DDBJ databases">
        <authorList>
            <person name="Aslett M."/>
        </authorList>
    </citation>
    <scope>NUCLEOTIDE SEQUENCE</scope>
</reference>
<proteinExistence type="predicted"/>
<dbReference type="WBParaSite" id="EgrG_000934500">
    <property type="protein sequence ID" value="EgrG_000934500"/>
    <property type="gene ID" value="EgrG_000934500"/>
</dbReference>